<organism evidence="18 19">
    <name type="scientific">Brassica rapa subsp. trilocularis</name>
    <dbReference type="NCBI Taxonomy" id="1813537"/>
    <lineage>
        <taxon>Eukaryota</taxon>
        <taxon>Viridiplantae</taxon>
        <taxon>Streptophyta</taxon>
        <taxon>Embryophyta</taxon>
        <taxon>Tracheophyta</taxon>
        <taxon>Spermatophyta</taxon>
        <taxon>Magnoliopsida</taxon>
        <taxon>eudicotyledons</taxon>
        <taxon>Gunneridae</taxon>
        <taxon>Pentapetalae</taxon>
        <taxon>rosids</taxon>
        <taxon>malvids</taxon>
        <taxon>Brassicales</taxon>
        <taxon>Brassicaceae</taxon>
        <taxon>Brassiceae</taxon>
        <taxon>Brassica</taxon>
    </lineage>
</organism>
<dbReference type="InterPro" id="IPR020833">
    <property type="entry name" value="LipOase_Fe_BS"/>
</dbReference>
<comment type="similarity">
    <text evidence="2 13">Belongs to the lipoxygenase family.</text>
</comment>
<dbReference type="Gene3D" id="2.60.60.20">
    <property type="entry name" value="PLAT/LH2 domain"/>
    <property type="match status" value="3"/>
</dbReference>
<evidence type="ECO:0000256" key="12">
    <source>
        <dbReference type="PROSITE-ProRule" id="PRU00152"/>
    </source>
</evidence>
<dbReference type="InterPro" id="IPR036392">
    <property type="entry name" value="PLAT/LH2_dom_sf"/>
</dbReference>
<dbReference type="Pfam" id="PF01477">
    <property type="entry name" value="PLAT"/>
    <property type="match status" value="3"/>
</dbReference>
<dbReference type="SUPFAM" id="SSF48484">
    <property type="entry name" value="Lipoxigenase"/>
    <property type="match status" value="3"/>
</dbReference>
<dbReference type="Gene3D" id="3.10.450.60">
    <property type="match status" value="3"/>
</dbReference>
<dbReference type="SMART" id="SM00308">
    <property type="entry name" value="LH2"/>
    <property type="match status" value="3"/>
</dbReference>
<dbReference type="PROSITE" id="PS00081">
    <property type="entry name" value="LIPOXYGENASE_2"/>
    <property type="match status" value="2"/>
</dbReference>
<dbReference type="SUPFAM" id="SSF49723">
    <property type="entry name" value="Lipase/lipooxygenase domain (PLAT/LH2 domain)"/>
    <property type="match status" value="3"/>
</dbReference>
<keyword evidence="4 13" id="KW-0479">Metal-binding</keyword>
<keyword evidence="7 13" id="KW-0223">Dioxygenase</keyword>
<evidence type="ECO:0000256" key="8">
    <source>
        <dbReference type="ARBA" id="ARBA00023002"/>
    </source>
</evidence>
<keyword evidence="8 13" id="KW-0560">Oxidoreductase</keyword>
<dbReference type="EC" id="1.13.11.-" evidence="14"/>
<name>A0ABQ7L282_BRACM</name>
<dbReference type="Gene3D" id="4.10.375.10">
    <property type="entry name" value="Lipoxygenase-1, Domain 2"/>
    <property type="match status" value="3"/>
</dbReference>
<keyword evidence="11 14" id="KW-0275">Fatty acid biosynthesis</keyword>
<evidence type="ECO:0000256" key="2">
    <source>
        <dbReference type="ARBA" id="ARBA00009419"/>
    </source>
</evidence>
<protein>
    <recommendedName>
        <fullName evidence="14">Lipoxygenase</fullName>
        <ecNumber evidence="14">1.13.11.-</ecNumber>
    </recommendedName>
</protein>
<dbReference type="Proteomes" id="UP000823674">
    <property type="component" value="Chromosome A07"/>
</dbReference>
<dbReference type="Gene3D" id="1.20.245.10">
    <property type="entry name" value="Lipoxygenase-1, Domain 5"/>
    <property type="match status" value="2"/>
</dbReference>
<evidence type="ECO:0000256" key="10">
    <source>
        <dbReference type="ARBA" id="ARBA00023098"/>
    </source>
</evidence>
<accession>A0ABQ7L282</accession>
<dbReference type="InterPro" id="IPR027433">
    <property type="entry name" value="Lipoxygenase_dom_3"/>
</dbReference>
<comment type="function">
    <text evidence="14">Plant lipoxygenase may be involved in a number of diverse aspects of plant physiology including growth and development, pest resistance, and senescence or responses to wounding.</text>
</comment>
<dbReference type="InterPro" id="IPR000907">
    <property type="entry name" value="LipOase"/>
</dbReference>
<dbReference type="Gene3D" id="4.10.372.10">
    <property type="entry name" value="Lipoxygenase-1, Domain 3"/>
    <property type="match status" value="3"/>
</dbReference>
<evidence type="ECO:0000256" key="13">
    <source>
        <dbReference type="RuleBase" id="RU003974"/>
    </source>
</evidence>
<evidence type="ECO:0000256" key="3">
    <source>
        <dbReference type="ARBA" id="ARBA00022516"/>
    </source>
</evidence>
<evidence type="ECO:0000256" key="5">
    <source>
        <dbReference type="ARBA" id="ARBA00022767"/>
    </source>
</evidence>
<dbReference type="InterPro" id="IPR042057">
    <property type="entry name" value="Lipoxy_PLAT/LH2"/>
</dbReference>
<feature type="domain" description="PLAT" evidence="16">
    <location>
        <begin position="956"/>
        <end position="1079"/>
    </location>
</feature>
<dbReference type="InterPro" id="IPR036226">
    <property type="entry name" value="LipOase_C_sf"/>
</dbReference>
<keyword evidence="10" id="KW-0443">Lipid metabolism</keyword>
<comment type="caution">
    <text evidence="18">The sequence shown here is derived from an EMBL/GenBank/DDBJ whole genome shotgun (WGS) entry which is preliminary data.</text>
</comment>
<sequence length="2292" mass="261122">MFCKEASSGLQTLNIAKNLSSEFTKPSALINPLSAGHRYKLCPRPNLRGRCTVTASKFDFDWIAKERVKKIKVKGIITAKQGLLPSVGFTDLLGISLLVELISAETDPRTLMEKDPVKDHARRLVIDAHGEDQYECVFDMPEDFGAVGAIRVLNEAHREIFLKEMKLELPDGPVTFTCNSWVASKSEDPTKRTFFSNKSYLPLQTPEPLKQLRKEELETLQGKNRKHSGEFEKFERVYDYDVYNDVGDPEKDPELARPVIGGLSHPYPRRCKTGRKPSRKYPSIETRKGEFYVPRDEEFTTIKGATFTGKAVLAALPAVFPQIEAALVDPNMPFPHFKSIEDLFEEGIELPKDAGLFPMIPRLVKAAAEADDILQFESPILLDKDRFSWIRDDEFARQTLAGLNPYCIQLVQEWPLKSKLDPAVYGDPNSLITSEIVEREIKGVMSFDEALENKRLFMLDYHDLLLPYVNKVRELDDSTLYASRALFFLSDDSTLRPVAIELTRPQDVNKPQWRQVFTPGYDATSCWLWSLAKTHAISHDAGYHQLISHWLRTHCCMEPYIIAANRQLSAMHPIYRLLHPHFRYTMEINARARQSLVNAGGIIESCFWPGKYSLELSSDVYDKLWRFDREGLPADLISRGLAVEDETAEHGVRLTIPDYPFANDGLMLWDALKEWVTDYVKHYYPDAEQVRSDEELKEWWNEVKNIGHGDKKNEPWWPDLKTQDDLIGVVTTIAWVASGHHAAVNFGQYGYGGYFPNRPTTARTKMPVEEPTEEVLKEFYDEPEKTMLKTFPSKKQATKVMLTLDLLSAHSPDEEYLGENPEASWAHEPIIYAAYERFKGKLQYLEGVIDERNVNVSLKNRTGAGVVKYELLKPISEPGVTGMGVPYKASSSLQTLNIAKSLSSEFTKPSALINPLSAGHRYKLCPRPNLRGRCTVTASKFDIDWIPKERVKKIKVKGIITAKQGLLPSVGVTDLLGVSLLVELISAETDPRTLMEKDPVKDHARRLVIDAHGEDQYECVFDMPEDFGAVGAIRVLNEAHREIFLKEMKLELPDGPVTFTCDSWVASKSEDPTKRTFFSNKSYLPLQTPEPLKQLRKEELETLQGKNRKRDGEFKKFERVYDYDVYNDVGDPEKDPELARPVMGGLSHPYPRRCKTGRKPSRKYPSIETRKGDFYVPRDEEWSTVKGTAFTGTTILAALPAVFPQIEAALVDPNMPFPHFKSIEDLFEEGIELPKNAGIFSLIPRLVKTVAEADDILQFDSPILLDTDRFSWIRDDEFARQTLAGLNPLCIELVQEWPLKSKLDPAVYGDPNSLITSEIVEREIKGVMSFDEALENKRLFMLDYHDLLLPYVNKVRELDDSTLYASRTLFFLNDDSTLRPVAIELTRPQDVNSPQWRQLFTPGYDATSCWLWSLAKTHAITHDAGYHQLISHWLRTHCCMEPYIIAANRQLSAMHPIYRLLHPHFRYTMEINARGRQSLVNAGGIIESCFWPGKYSLELSSDVYDKQWRFDREGLPADLISRGLAVEDETAEYGVRLTIPDYPFANDGLMLWDALKEWITDYVNHYYPDAEQVMLDEELQGWWSEVRNIGHGDKKNEPWWPVLKTQDDLIEVVTTIAWVASGHHAAVNFGQYGYGGYFPNRPTTSRIKMPVEEPTEEELKEFYKDPEKTMLKTFPSKKQATKLMLTLDLLSTHSPDEEYLGENAEASWVHEPVIYAAYERFKGKLQYLEGVIDERNASSSLQTLNIAKSLSSEFTKPSALVNPLSAGHRYQLFPRPNLRGRCTVTASKFDIDWIAKDNVKKIKVKGIITAKQGLLPSVGVTDLLGVSLLVELISAETDPRTLMEKDPVKDNARRVLLDAHGEDQYECVFDMPEDFGPVGAIRVLNQDLKEIFLKEMKLELPDGSVTFTFNSWVAPKSEDPTKRTFFSNKSYLPLKTPEPLKQLRKQELETLQGKNRERAGEFEKFERVYDYDVYNDLGNPDKDPELARPILGGLSHPYPRRCKTGRKPCDKDPSAETRKALEFYVPRDEEFTTVKGAQFTGTAVLAALPAVFPQIEAALVDPNMPFPHFKSIEDLFEEGIELPKDAGLFPVIPRLVKAAAEADDILQFESPSLLDKDRFSWIRDDEFARQTLAGLNPYCIQLVQEWPLKSKLDPAVYGDPNSLITSEIVEREIKGVMSFDEALENKRLFMLDYHDLLLPYVNKVRALDDSTLYASRALFFLSDDSTLRPVAIELTRPQDVNRPQWRQVFTPGYDATSCWLWSLAKTHAEDSLQYGAIHYSGKQTTKCDASYL</sequence>
<evidence type="ECO:0000256" key="11">
    <source>
        <dbReference type="ARBA" id="ARBA00023160"/>
    </source>
</evidence>
<feature type="domain" description="Lipoxygenase" evidence="17">
    <location>
        <begin position="1082"/>
        <end position="1766"/>
    </location>
</feature>
<gene>
    <name evidence="18" type="primary">A07p039370.1_BraROA</name>
    <name evidence="18" type="ORF">IGI04_028194</name>
</gene>
<keyword evidence="6" id="KW-0276">Fatty acid metabolism</keyword>
<feature type="domain" description="Lipoxygenase" evidence="17">
    <location>
        <begin position="199"/>
        <end position="891"/>
    </location>
</feature>
<dbReference type="EMBL" id="JADBGQ010000009">
    <property type="protein sequence ID" value="KAG5380352.1"/>
    <property type="molecule type" value="Genomic_DNA"/>
</dbReference>
<dbReference type="InterPro" id="IPR020834">
    <property type="entry name" value="LipOase_CS"/>
</dbReference>
<evidence type="ECO:0000256" key="1">
    <source>
        <dbReference type="ARBA" id="ARBA00001962"/>
    </source>
</evidence>
<evidence type="ECO:0000313" key="18">
    <source>
        <dbReference type="EMBL" id="KAG5380352.1"/>
    </source>
</evidence>
<dbReference type="InterPro" id="IPR001246">
    <property type="entry name" value="LipOase_plant"/>
</dbReference>
<evidence type="ECO:0000256" key="4">
    <source>
        <dbReference type="ARBA" id="ARBA00022723"/>
    </source>
</evidence>
<comment type="caution">
    <text evidence="12">Lacks conserved residue(s) required for the propagation of feature annotation.</text>
</comment>
<feature type="domain" description="Lipoxygenase" evidence="17">
    <location>
        <begin position="1930"/>
        <end position="2292"/>
    </location>
</feature>
<evidence type="ECO:0000313" key="19">
    <source>
        <dbReference type="Proteomes" id="UP000823674"/>
    </source>
</evidence>
<evidence type="ECO:0000256" key="6">
    <source>
        <dbReference type="ARBA" id="ARBA00022832"/>
    </source>
</evidence>
<feature type="domain" description="PLAT" evidence="16">
    <location>
        <begin position="1804"/>
        <end position="1927"/>
    </location>
</feature>
<evidence type="ECO:0000256" key="15">
    <source>
        <dbReference type="SAM" id="MobiDB-lite"/>
    </source>
</evidence>
<feature type="domain" description="PLAT" evidence="16">
    <location>
        <begin position="73"/>
        <end position="196"/>
    </location>
</feature>
<comment type="cofactor">
    <cofactor evidence="1 13">
        <name>Fe cation</name>
        <dbReference type="ChEBI" id="CHEBI:24875"/>
    </cofactor>
</comment>
<feature type="compositionally biased region" description="Basic residues" evidence="15">
    <location>
        <begin position="1150"/>
        <end position="1162"/>
    </location>
</feature>
<dbReference type="PROSITE" id="PS51393">
    <property type="entry name" value="LIPOXYGENASE_3"/>
    <property type="match status" value="3"/>
</dbReference>
<feature type="region of interest" description="Disordered" evidence="15">
    <location>
        <begin position="1132"/>
        <end position="1163"/>
    </location>
</feature>
<dbReference type="PRINTS" id="PR00087">
    <property type="entry name" value="LIPOXYGENASE"/>
</dbReference>
<keyword evidence="9 13" id="KW-0408">Iron</keyword>
<dbReference type="PROSITE" id="PS00711">
    <property type="entry name" value="LIPOXYGENASE_1"/>
    <property type="match status" value="2"/>
</dbReference>
<proteinExistence type="inferred from homology"/>
<dbReference type="InterPro" id="IPR001024">
    <property type="entry name" value="PLAT/LH2_dom"/>
</dbReference>
<evidence type="ECO:0000259" key="16">
    <source>
        <dbReference type="PROSITE" id="PS50095"/>
    </source>
</evidence>
<dbReference type="PROSITE" id="PS50095">
    <property type="entry name" value="PLAT"/>
    <property type="match status" value="3"/>
</dbReference>
<comment type="pathway">
    <text evidence="14">Lipid metabolism; oxylipin biosynthesis.</text>
</comment>
<evidence type="ECO:0000256" key="9">
    <source>
        <dbReference type="ARBA" id="ARBA00023004"/>
    </source>
</evidence>
<evidence type="ECO:0000256" key="14">
    <source>
        <dbReference type="RuleBase" id="RU003975"/>
    </source>
</evidence>
<dbReference type="PANTHER" id="PTHR11771">
    <property type="entry name" value="LIPOXYGENASE"/>
    <property type="match status" value="1"/>
</dbReference>
<dbReference type="Pfam" id="PF00305">
    <property type="entry name" value="Lipoxygenase"/>
    <property type="match status" value="3"/>
</dbReference>
<keyword evidence="3 14" id="KW-0444">Lipid biosynthesis</keyword>
<dbReference type="CDD" id="cd01751">
    <property type="entry name" value="PLAT_LH2"/>
    <property type="match status" value="2"/>
</dbReference>
<keyword evidence="19" id="KW-1185">Reference proteome</keyword>
<dbReference type="InterPro" id="IPR013819">
    <property type="entry name" value="LipOase_C"/>
</dbReference>
<reference evidence="18 19" key="1">
    <citation type="submission" date="2021-03" db="EMBL/GenBank/DDBJ databases">
        <authorList>
            <person name="King G.J."/>
            <person name="Bancroft I."/>
            <person name="Baten A."/>
            <person name="Bloomfield J."/>
            <person name="Borpatragohain P."/>
            <person name="He Z."/>
            <person name="Irish N."/>
            <person name="Irwin J."/>
            <person name="Liu K."/>
            <person name="Mauleon R.P."/>
            <person name="Moore J."/>
            <person name="Morris R."/>
            <person name="Ostergaard L."/>
            <person name="Wang B."/>
            <person name="Wells R."/>
        </authorList>
    </citation>
    <scope>NUCLEOTIDE SEQUENCE [LARGE SCALE GENOMIC DNA]</scope>
    <source>
        <strain evidence="18">R-o-18</strain>
        <tissue evidence="18">Leaf</tissue>
    </source>
</reference>
<keyword evidence="5 14" id="KW-0925">Oxylipin biosynthesis</keyword>
<evidence type="ECO:0000259" key="17">
    <source>
        <dbReference type="PROSITE" id="PS51393"/>
    </source>
</evidence>
<evidence type="ECO:0000256" key="7">
    <source>
        <dbReference type="ARBA" id="ARBA00022964"/>
    </source>
</evidence>
<dbReference type="PRINTS" id="PR00468">
    <property type="entry name" value="PLTLPOXGNASE"/>
</dbReference>